<organism evidence="1 2">
    <name type="scientific">Enterobacteria phage SEGD1</name>
    <dbReference type="NCBI Taxonomy" id="1805456"/>
    <lineage>
        <taxon>Viruses</taxon>
        <taxon>Duplodnaviria</taxon>
        <taxon>Heunggongvirae</taxon>
        <taxon>Uroviricota</taxon>
        <taxon>Caudoviricetes</taxon>
        <taxon>Chimalliviridae</taxon>
        <taxon>Seoulvirus</taxon>
        <taxon>Seoulvirus SPN3US</taxon>
    </lineage>
</organism>
<dbReference type="EMBL" id="KU726251">
    <property type="protein sequence ID" value="AMR59903.1"/>
    <property type="molecule type" value="Genomic_DNA"/>
</dbReference>
<evidence type="ECO:0000313" key="2">
    <source>
        <dbReference type="Proteomes" id="UP000223976"/>
    </source>
</evidence>
<accession>A0A142IIW5</accession>
<dbReference type="Proteomes" id="UP000223976">
    <property type="component" value="Segment"/>
</dbReference>
<gene>
    <name evidence="1" type="ORF">SEGD1_256</name>
</gene>
<dbReference type="SUPFAM" id="SSF109604">
    <property type="entry name" value="HD-domain/PDEase-like"/>
    <property type="match status" value="1"/>
</dbReference>
<dbReference type="Gene3D" id="1.10.3210.10">
    <property type="entry name" value="Hypothetical protein af1432"/>
    <property type="match status" value="1"/>
</dbReference>
<proteinExistence type="predicted"/>
<protein>
    <submittedName>
        <fullName evidence="1">Putative HD domain protein</fullName>
    </submittedName>
</protein>
<name>A0A142IIW5_9CAUD</name>
<sequence>MQGTELNKLWEKLVRQFRDFYRYTDSAHRMDHINSVKSNAIRIAYMLGQTEHLKLILIAVAAHDIFSTKEDRASHHIKGYSWILDNKPVLKRKYKLTDDECLTIAHAVLEHRSSHKGNYNGIVSEIVAAADRGIPSVDDVSNYMHRSYLFAREQGKSKGDAKFHAVSHVQQKFGRNGVSNVPSWYGTLFAERILERRDFVEQLDISYFTDTIIDDLEARLSHD</sequence>
<evidence type="ECO:0000313" key="1">
    <source>
        <dbReference type="EMBL" id="AMR59903.1"/>
    </source>
</evidence>
<reference evidence="1 2" key="1">
    <citation type="submission" date="2016-02" db="EMBL/GenBank/DDBJ databases">
        <title>Complete genome sequence of a polyvalent bacteriophage, SEGD1, simultaneously inhibiting both Salmonella enterica and Escherichia coli O157:H7.</title>
        <authorList>
            <person name="Fan J."/>
            <person name="Ma J."/>
        </authorList>
    </citation>
    <scope>NUCLEOTIDE SEQUENCE [LARGE SCALE GENOMIC DNA]</scope>
</reference>